<evidence type="ECO:0008006" key="3">
    <source>
        <dbReference type="Google" id="ProtNLM"/>
    </source>
</evidence>
<protein>
    <recommendedName>
        <fullName evidence="3">CoA transferase</fullName>
    </recommendedName>
</protein>
<accession>A0A382HXV0</accession>
<dbReference type="InterPro" id="IPR003673">
    <property type="entry name" value="CoA-Trfase_fam_III"/>
</dbReference>
<evidence type="ECO:0000313" key="2">
    <source>
        <dbReference type="EMBL" id="SVB92118.1"/>
    </source>
</evidence>
<dbReference type="GO" id="GO:0016740">
    <property type="term" value="F:transferase activity"/>
    <property type="evidence" value="ECO:0007669"/>
    <property type="project" value="UniProtKB-KW"/>
</dbReference>
<dbReference type="EMBL" id="UINC01063952">
    <property type="protein sequence ID" value="SVB92118.1"/>
    <property type="molecule type" value="Genomic_DNA"/>
</dbReference>
<dbReference type="SUPFAM" id="SSF89796">
    <property type="entry name" value="CoA-transferase family III (CaiB/BaiF)"/>
    <property type="match status" value="1"/>
</dbReference>
<dbReference type="Gene3D" id="3.30.1540.10">
    <property type="entry name" value="formyl-coa transferase, domain 3"/>
    <property type="match status" value="1"/>
</dbReference>
<proteinExistence type="predicted"/>
<dbReference type="InterPro" id="IPR044855">
    <property type="entry name" value="CoA-Trfase_III_dom3_sf"/>
</dbReference>
<dbReference type="PANTHER" id="PTHR48228">
    <property type="entry name" value="SUCCINYL-COA--D-CITRAMALATE COA-TRANSFERASE"/>
    <property type="match status" value="1"/>
</dbReference>
<dbReference type="Pfam" id="PF02515">
    <property type="entry name" value="CoA_transf_3"/>
    <property type="match status" value="1"/>
</dbReference>
<evidence type="ECO:0000256" key="1">
    <source>
        <dbReference type="ARBA" id="ARBA00022679"/>
    </source>
</evidence>
<gene>
    <name evidence="2" type="ORF">METZ01_LOCUS244972</name>
</gene>
<keyword evidence="1" id="KW-0808">Transferase</keyword>
<organism evidence="2">
    <name type="scientific">marine metagenome</name>
    <dbReference type="NCBI Taxonomy" id="408172"/>
    <lineage>
        <taxon>unclassified sequences</taxon>
        <taxon>metagenomes</taxon>
        <taxon>ecological metagenomes</taxon>
    </lineage>
</organism>
<reference evidence="2" key="1">
    <citation type="submission" date="2018-05" db="EMBL/GenBank/DDBJ databases">
        <authorList>
            <person name="Lanie J.A."/>
            <person name="Ng W.-L."/>
            <person name="Kazmierczak K.M."/>
            <person name="Andrzejewski T.M."/>
            <person name="Davidsen T.M."/>
            <person name="Wayne K.J."/>
            <person name="Tettelin H."/>
            <person name="Glass J.I."/>
            <person name="Rusch D."/>
            <person name="Podicherti R."/>
            <person name="Tsui H.-C.T."/>
            <person name="Winkler M.E."/>
        </authorList>
    </citation>
    <scope>NUCLEOTIDE SEQUENCE</scope>
</reference>
<dbReference type="Gene3D" id="3.40.50.10540">
    <property type="entry name" value="Crotonobetainyl-coa:carnitine coa-transferase, domain 1"/>
    <property type="match status" value="1"/>
</dbReference>
<feature type="non-terminal residue" evidence="2">
    <location>
        <position position="1"/>
    </location>
</feature>
<dbReference type="PANTHER" id="PTHR48228:SF6">
    <property type="entry name" value="L-CARNITINE COA-TRANSFERASE"/>
    <property type="match status" value="1"/>
</dbReference>
<dbReference type="AlphaFoldDB" id="A0A382HXV0"/>
<dbReference type="InterPro" id="IPR050509">
    <property type="entry name" value="CoA-transferase_III"/>
</dbReference>
<dbReference type="InterPro" id="IPR023606">
    <property type="entry name" value="CoA-Trfase_III_dom_1_sf"/>
</dbReference>
<sequence>NLEFPIKGDNGNTVAAAWVQDRRNSFHVTLDTGKPRGQEIFLDLLRQADIWMESSIPGTYSAWGLDDETILKANPRIVIAHVSGYGQDGSEDYLSRASYDFIGQGFGGSMNLTGFAEPATPSRAAPWTGDFITALFCIWSSLAGYIHAQRTGQGQVIDLAQYEAIHRVLAGTMVAYYELGLNRERSGNAAGIFQPYDTFQASDGWVNLAALGGPFNRLCRVIGLDPEEERWQKATTELDSPHGIEFDAILRGWVLEHTVNESVEIMNASQVPCCAIMTPRDMAEDPHYEARNVHIEWEDLNLGRTVKGTGITPKFSETPGKIWRGSVPVGHDNEMVFRQLLGITSEDLAKLVEDGVV</sequence>
<name>A0A382HXV0_9ZZZZ</name>